<organism evidence="14 15">
    <name type="scientific">Anaerotalea alkaliphila</name>
    <dbReference type="NCBI Taxonomy" id="2662126"/>
    <lineage>
        <taxon>Bacteria</taxon>
        <taxon>Bacillati</taxon>
        <taxon>Bacillota</taxon>
        <taxon>Clostridia</taxon>
        <taxon>Eubacteriales</taxon>
        <taxon>Anaerotalea</taxon>
    </lineage>
</organism>
<dbReference type="FunFam" id="3.40.50.12160:FF:000003">
    <property type="entry name" value="CDK5 regulatory subunit-associated protein 1"/>
    <property type="match status" value="1"/>
</dbReference>
<feature type="binding site" evidence="10">
    <location>
        <position position="160"/>
    </location>
    <ligand>
        <name>[4Fe-4S] cluster</name>
        <dbReference type="ChEBI" id="CHEBI:49883"/>
        <label>2</label>
        <note>4Fe-4S-S-AdoMet</note>
    </ligand>
</feature>
<dbReference type="InterPro" id="IPR058240">
    <property type="entry name" value="rSAM_sf"/>
</dbReference>
<evidence type="ECO:0000256" key="6">
    <source>
        <dbReference type="ARBA" id="ARBA00022723"/>
    </source>
</evidence>
<dbReference type="InterPro" id="IPR006638">
    <property type="entry name" value="Elp3/MiaA/NifB-like_rSAM"/>
</dbReference>
<feature type="binding site" evidence="10">
    <location>
        <position position="163"/>
    </location>
    <ligand>
        <name>[4Fe-4S] cluster</name>
        <dbReference type="ChEBI" id="CHEBI:49883"/>
        <label>2</label>
        <note>4Fe-4S-S-AdoMet</note>
    </ligand>
</feature>
<evidence type="ECO:0000256" key="10">
    <source>
        <dbReference type="HAMAP-Rule" id="MF_01865"/>
    </source>
</evidence>
<comment type="function">
    <text evidence="1">Catalyzes the methylthiolation of N6-(dimethylallyl)adenosine (i(6)A), leading to the formation of 2-methylthio-N6-(dimethylallyl)adenosine (ms(2)i(6)A) at position 37 in tRNAs that read codons beginning with uridine.</text>
</comment>
<feature type="domain" description="MTTase N-terminal" evidence="12">
    <location>
        <begin position="3"/>
        <end position="119"/>
    </location>
</feature>
<dbReference type="SFLD" id="SFLDG01082">
    <property type="entry name" value="B12-binding_domain_containing"/>
    <property type="match status" value="1"/>
</dbReference>
<dbReference type="EMBL" id="JAAEEH010000001">
    <property type="protein sequence ID" value="NDL66276.1"/>
    <property type="molecule type" value="Genomic_DNA"/>
</dbReference>
<evidence type="ECO:0000259" key="13">
    <source>
        <dbReference type="PROSITE" id="PS51918"/>
    </source>
</evidence>
<dbReference type="InterPro" id="IPR005840">
    <property type="entry name" value="Ribosomal_uS12_MeSTrfase_RimO"/>
</dbReference>
<dbReference type="GO" id="GO:0005829">
    <property type="term" value="C:cytosol"/>
    <property type="evidence" value="ECO:0007669"/>
    <property type="project" value="TreeGrafter"/>
</dbReference>
<dbReference type="SFLD" id="SFLDF00274">
    <property type="entry name" value="ribosomal_protein_S12_methylth"/>
    <property type="match status" value="1"/>
</dbReference>
<comment type="caution">
    <text evidence="14">The sequence shown here is derived from an EMBL/GenBank/DDBJ whole genome shotgun (WGS) entry which is preliminary data.</text>
</comment>
<dbReference type="EC" id="2.8.4.4" evidence="10"/>
<dbReference type="FunFam" id="3.80.30.20:FF:000001">
    <property type="entry name" value="tRNA-2-methylthio-N(6)-dimethylallyladenosine synthase 2"/>
    <property type="match status" value="1"/>
</dbReference>
<reference evidence="14 15" key="1">
    <citation type="submission" date="2020-01" db="EMBL/GenBank/DDBJ databases">
        <title>Anaeroalcalibacter tamaniensis gen. nov., sp. nov., moderately halophilic strictly anaerobic fermenter bacterium from mud volcano of Taman peninsula.</title>
        <authorList>
            <person name="Frolova A."/>
            <person name="Merkel A.Y."/>
            <person name="Slobodkin A.I."/>
        </authorList>
    </citation>
    <scope>NUCLEOTIDE SEQUENCE [LARGE SCALE GENOMIC DNA]</scope>
    <source>
        <strain evidence="14 15">F-3ap</strain>
    </source>
</reference>
<dbReference type="PROSITE" id="PS01278">
    <property type="entry name" value="MTTASE_RADICAL"/>
    <property type="match status" value="1"/>
</dbReference>
<evidence type="ECO:0000256" key="3">
    <source>
        <dbReference type="ARBA" id="ARBA00022490"/>
    </source>
</evidence>
<name>A0A7X5HTC0_9FIRM</name>
<accession>A0A7X5HTC0</accession>
<keyword evidence="5 10" id="KW-0949">S-adenosyl-L-methionine</keyword>
<dbReference type="InterPro" id="IPR013848">
    <property type="entry name" value="Methylthiotransferase_N"/>
</dbReference>
<dbReference type="InterPro" id="IPR020612">
    <property type="entry name" value="Methylthiotransferase_CS"/>
</dbReference>
<comment type="similarity">
    <text evidence="10">Belongs to the methylthiotransferase family. RimO subfamily.</text>
</comment>
<evidence type="ECO:0000259" key="11">
    <source>
        <dbReference type="PROSITE" id="PS50926"/>
    </source>
</evidence>
<evidence type="ECO:0000256" key="5">
    <source>
        <dbReference type="ARBA" id="ARBA00022691"/>
    </source>
</evidence>
<feature type="binding site" evidence="10">
    <location>
        <position position="48"/>
    </location>
    <ligand>
        <name>[4Fe-4S] cluster</name>
        <dbReference type="ChEBI" id="CHEBI:49883"/>
        <label>1</label>
    </ligand>
</feature>
<evidence type="ECO:0000256" key="4">
    <source>
        <dbReference type="ARBA" id="ARBA00022679"/>
    </source>
</evidence>
<dbReference type="NCBIfam" id="TIGR01125">
    <property type="entry name" value="30S ribosomal protein S12 methylthiotransferase RimO"/>
    <property type="match status" value="1"/>
</dbReference>
<keyword evidence="7 10" id="KW-0408">Iron</keyword>
<evidence type="ECO:0000256" key="2">
    <source>
        <dbReference type="ARBA" id="ARBA00022485"/>
    </source>
</evidence>
<sequence>MKGKIYLVSLGCDKNLVDSEVMLDMLQDAGYGVTNEEQEADVIVVNTCSFIHDAKQESIETILEMAANKEAGTCKGLVVTGCLSERYKEELLVEMPEVDGILGASNYDEILPAVESILAGNRFKSFRSIDHSPAPHVRRVTETAGSHGYLKIAEGCDNFCTYCIIPKLRGRFRSRDMESLVEEARLLAAKGKSEIILVAQDVGKYGLDLYGSRKLPELLEKLAAVEEVQWIRLLYVYPEDVTEGLIQAMKREPKVLPYLDMPMQHADNGILKSMGRKSSREELERLVETLRREVPGICIRTTFIVGFPGETEEAYGNLYAFVERMRLDRVGVFTYSREEDTPADRMEGHVPEEEKVRRQEELLALLQEISLENNGGMVGQVLEVAVEGYMPENEAYVGRSYRDAPQVDGLVFFPAPFELLSGQHVRVRITAANEYDLMGELVEDEYSE</sequence>
<dbReference type="InterPro" id="IPR002792">
    <property type="entry name" value="TRAM_dom"/>
</dbReference>
<protein>
    <recommendedName>
        <fullName evidence="10">Ribosomal protein uS12 methylthiotransferase RimO</fullName>
        <shortName evidence="10">uS12 MTTase</shortName>
        <shortName evidence="10">uS12 methylthiotransferase</shortName>
        <ecNumber evidence="10">2.8.4.4</ecNumber>
    </recommendedName>
    <alternativeName>
        <fullName evidence="10">Ribosomal protein uS12 (aspartate-C(3))-methylthiotransferase</fullName>
    </alternativeName>
    <alternativeName>
        <fullName evidence="10">Ribosome maturation factor RimO</fullName>
    </alternativeName>
</protein>
<dbReference type="CDD" id="cd01335">
    <property type="entry name" value="Radical_SAM"/>
    <property type="match status" value="1"/>
</dbReference>
<comment type="catalytic activity">
    <reaction evidence="10">
        <text>L-aspartate(89)-[ribosomal protein uS12]-hydrogen + (sulfur carrier)-SH + AH2 + 2 S-adenosyl-L-methionine = 3-methylsulfanyl-L-aspartate(89)-[ribosomal protein uS12]-hydrogen + (sulfur carrier)-H + 5'-deoxyadenosine + L-methionine + A + S-adenosyl-L-homocysteine + 2 H(+)</text>
        <dbReference type="Rhea" id="RHEA:37087"/>
        <dbReference type="Rhea" id="RHEA-COMP:10460"/>
        <dbReference type="Rhea" id="RHEA-COMP:10461"/>
        <dbReference type="Rhea" id="RHEA-COMP:14737"/>
        <dbReference type="Rhea" id="RHEA-COMP:14739"/>
        <dbReference type="ChEBI" id="CHEBI:13193"/>
        <dbReference type="ChEBI" id="CHEBI:15378"/>
        <dbReference type="ChEBI" id="CHEBI:17319"/>
        <dbReference type="ChEBI" id="CHEBI:17499"/>
        <dbReference type="ChEBI" id="CHEBI:29917"/>
        <dbReference type="ChEBI" id="CHEBI:29961"/>
        <dbReference type="ChEBI" id="CHEBI:57844"/>
        <dbReference type="ChEBI" id="CHEBI:57856"/>
        <dbReference type="ChEBI" id="CHEBI:59789"/>
        <dbReference type="ChEBI" id="CHEBI:64428"/>
        <dbReference type="ChEBI" id="CHEBI:73599"/>
        <dbReference type="EC" id="2.8.4.4"/>
    </reaction>
</comment>
<keyword evidence="14" id="KW-0689">Ribosomal protein</keyword>
<feature type="domain" description="TRAM" evidence="11">
    <location>
        <begin position="375"/>
        <end position="443"/>
    </location>
</feature>
<dbReference type="PROSITE" id="PS51918">
    <property type="entry name" value="RADICAL_SAM"/>
    <property type="match status" value="1"/>
</dbReference>
<feature type="binding site" evidence="10">
    <location>
        <position position="156"/>
    </location>
    <ligand>
        <name>[4Fe-4S] cluster</name>
        <dbReference type="ChEBI" id="CHEBI:49883"/>
        <label>2</label>
        <note>4Fe-4S-S-AdoMet</note>
    </ligand>
</feature>
<evidence type="ECO:0000256" key="7">
    <source>
        <dbReference type="ARBA" id="ARBA00023004"/>
    </source>
</evidence>
<keyword evidence="8 10" id="KW-0411">Iron-sulfur</keyword>
<keyword evidence="14" id="KW-0687">Ribonucleoprotein</keyword>
<dbReference type="Pfam" id="PF00919">
    <property type="entry name" value="UPF0004"/>
    <property type="match status" value="1"/>
</dbReference>
<dbReference type="GO" id="GO:0005840">
    <property type="term" value="C:ribosome"/>
    <property type="evidence" value="ECO:0007669"/>
    <property type="project" value="UniProtKB-KW"/>
</dbReference>
<dbReference type="InterPro" id="IPR038135">
    <property type="entry name" value="Methylthiotransferase_N_sf"/>
</dbReference>
<evidence type="ECO:0000313" key="14">
    <source>
        <dbReference type="EMBL" id="NDL66276.1"/>
    </source>
</evidence>
<feature type="domain" description="Radical SAM core" evidence="13">
    <location>
        <begin position="142"/>
        <end position="372"/>
    </location>
</feature>
<feature type="binding site" evidence="10">
    <location>
        <position position="12"/>
    </location>
    <ligand>
        <name>[4Fe-4S] cluster</name>
        <dbReference type="ChEBI" id="CHEBI:49883"/>
        <label>1</label>
    </ligand>
</feature>
<dbReference type="PANTHER" id="PTHR43837">
    <property type="entry name" value="RIBOSOMAL PROTEIN S12 METHYLTHIOTRANSFERASE RIMO"/>
    <property type="match status" value="1"/>
</dbReference>
<dbReference type="InterPro" id="IPR005839">
    <property type="entry name" value="Methylthiotransferase"/>
</dbReference>
<feature type="binding site" evidence="10">
    <location>
        <position position="82"/>
    </location>
    <ligand>
        <name>[4Fe-4S] cluster</name>
        <dbReference type="ChEBI" id="CHEBI:49883"/>
        <label>1</label>
    </ligand>
</feature>
<dbReference type="RefSeq" id="WP_162368998.1">
    <property type="nucleotide sequence ID" value="NZ_JAAEEH010000001.1"/>
</dbReference>
<keyword evidence="2 10" id="KW-0004">4Fe-4S</keyword>
<comment type="function">
    <text evidence="10">Catalyzes the methylthiolation of an aspartic acid residue of ribosomal protein uS12.</text>
</comment>
<dbReference type="AlphaFoldDB" id="A0A7X5HTC0"/>
<dbReference type="PROSITE" id="PS50926">
    <property type="entry name" value="TRAM"/>
    <property type="match status" value="1"/>
</dbReference>
<dbReference type="InterPro" id="IPR023404">
    <property type="entry name" value="rSAM_horseshoe"/>
</dbReference>
<dbReference type="SUPFAM" id="SSF102114">
    <property type="entry name" value="Radical SAM enzymes"/>
    <property type="match status" value="1"/>
</dbReference>
<dbReference type="GO" id="GO:0103039">
    <property type="term" value="F:protein methylthiotransferase activity"/>
    <property type="evidence" value="ECO:0007669"/>
    <property type="project" value="UniProtKB-EC"/>
</dbReference>
<keyword evidence="4 10" id="KW-0808">Transferase</keyword>
<comment type="catalytic activity">
    <reaction evidence="9">
        <text>N(6)-dimethylallyladenosine(37) in tRNA + (sulfur carrier)-SH + AH2 + 2 S-adenosyl-L-methionine = 2-methylsulfanyl-N(6)-dimethylallyladenosine(37) in tRNA + (sulfur carrier)-H + 5'-deoxyadenosine + L-methionine + A + S-adenosyl-L-homocysteine + 2 H(+)</text>
        <dbReference type="Rhea" id="RHEA:37067"/>
        <dbReference type="Rhea" id="RHEA-COMP:10375"/>
        <dbReference type="Rhea" id="RHEA-COMP:10376"/>
        <dbReference type="Rhea" id="RHEA-COMP:14737"/>
        <dbReference type="Rhea" id="RHEA-COMP:14739"/>
        <dbReference type="ChEBI" id="CHEBI:13193"/>
        <dbReference type="ChEBI" id="CHEBI:15378"/>
        <dbReference type="ChEBI" id="CHEBI:17319"/>
        <dbReference type="ChEBI" id="CHEBI:17499"/>
        <dbReference type="ChEBI" id="CHEBI:29917"/>
        <dbReference type="ChEBI" id="CHEBI:57844"/>
        <dbReference type="ChEBI" id="CHEBI:57856"/>
        <dbReference type="ChEBI" id="CHEBI:59789"/>
        <dbReference type="ChEBI" id="CHEBI:64428"/>
        <dbReference type="ChEBI" id="CHEBI:74415"/>
        <dbReference type="ChEBI" id="CHEBI:74417"/>
        <dbReference type="EC" id="2.8.4.3"/>
    </reaction>
</comment>
<dbReference type="SMART" id="SM00729">
    <property type="entry name" value="Elp3"/>
    <property type="match status" value="1"/>
</dbReference>
<evidence type="ECO:0000259" key="12">
    <source>
        <dbReference type="PROSITE" id="PS51449"/>
    </source>
</evidence>
<dbReference type="Proteomes" id="UP000461585">
    <property type="component" value="Unassembled WGS sequence"/>
</dbReference>
<dbReference type="GO" id="GO:0035597">
    <property type="term" value="F:tRNA-2-methylthio-N(6)-dimethylallyladenosine(37) synthase activity"/>
    <property type="evidence" value="ECO:0007669"/>
    <property type="project" value="UniProtKB-EC"/>
</dbReference>
<keyword evidence="6 10" id="KW-0479">Metal-binding</keyword>
<dbReference type="NCBIfam" id="TIGR00089">
    <property type="entry name" value="MiaB/RimO family radical SAM methylthiotransferase"/>
    <property type="match status" value="1"/>
</dbReference>
<dbReference type="GO" id="GO:0035599">
    <property type="term" value="F:aspartic acid methylthiotransferase activity"/>
    <property type="evidence" value="ECO:0007669"/>
    <property type="project" value="TreeGrafter"/>
</dbReference>
<comment type="cofactor">
    <cofactor evidence="10">
        <name>[4Fe-4S] cluster</name>
        <dbReference type="ChEBI" id="CHEBI:49883"/>
    </cofactor>
    <text evidence="10">Binds 2 [4Fe-4S] clusters. One cluster is coordinated with 3 cysteines and an exchangeable S-adenosyl-L-methionine.</text>
</comment>
<dbReference type="InterPro" id="IPR007197">
    <property type="entry name" value="rSAM"/>
</dbReference>
<dbReference type="Pfam" id="PF18693">
    <property type="entry name" value="TRAM_2"/>
    <property type="match status" value="1"/>
</dbReference>
<dbReference type="Gene3D" id="3.40.50.12160">
    <property type="entry name" value="Methylthiotransferase, N-terminal domain"/>
    <property type="match status" value="1"/>
</dbReference>
<keyword evidence="15" id="KW-1185">Reference proteome</keyword>
<dbReference type="SFLD" id="SFLDG01061">
    <property type="entry name" value="methylthiotransferase"/>
    <property type="match status" value="1"/>
</dbReference>
<evidence type="ECO:0000256" key="9">
    <source>
        <dbReference type="ARBA" id="ARBA00051425"/>
    </source>
</evidence>
<dbReference type="PANTHER" id="PTHR43837:SF1">
    <property type="entry name" value="RIBOSOMAL PROTEIN US12 METHYLTHIOTRANSFERASE RIMO"/>
    <property type="match status" value="1"/>
</dbReference>
<dbReference type="Gene3D" id="2.40.50.140">
    <property type="entry name" value="Nucleic acid-binding proteins"/>
    <property type="match status" value="1"/>
</dbReference>
<dbReference type="HAMAP" id="MF_01865">
    <property type="entry name" value="MTTase_RimO"/>
    <property type="match status" value="1"/>
</dbReference>
<proteinExistence type="inferred from homology"/>
<dbReference type="Gene3D" id="3.80.30.20">
    <property type="entry name" value="tm_1862 like domain"/>
    <property type="match status" value="1"/>
</dbReference>
<keyword evidence="3 10" id="KW-0963">Cytoplasm</keyword>
<dbReference type="GO" id="GO:0051539">
    <property type="term" value="F:4 iron, 4 sulfur cluster binding"/>
    <property type="evidence" value="ECO:0007669"/>
    <property type="project" value="UniProtKB-UniRule"/>
</dbReference>
<gene>
    <name evidence="10 14" type="primary">rimO</name>
    <name evidence="14" type="ORF">GXN74_00760</name>
</gene>
<dbReference type="PROSITE" id="PS51449">
    <property type="entry name" value="MTTASE_N"/>
    <property type="match status" value="1"/>
</dbReference>
<evidence type="ECO:0000313" key="15">
    <source>
        <dbReference type="Proteomes" id="UP000461585"/>
    </source>
</evidence>
<evidence type="ECO:0000256" key="8">
    <source>
        <dbReference type="ARBA" id="ARBA00023014"/>
    </source>
</evidence>
<dbReference type="GO" id="GO:0046872">
    <property type="term" value="F:metal ion binding"/>
    <property type="evidence" value="ECO:0007669"/>
    <property type="project" value="UniProtKB-KW"/>
</dbReference>
<dbReference type="InterPro" id="IPR012340">
    <property type="entry name" value="NA-bd_OB-fold"/>
</dbReference>
<dbReference type="SFLD" id="SFLDS00029">
    <property type="entry name" value="Radical_SAM"/>
    <property type="match status" value="1"/>
</dbReference>
<comment type="subcellular location">
    <subcellularLocation>
        <location evidence="10">Cytoplasm</location>
    </subcellularLocation>
</comment>
<dbReference type="Pfam" id="PF04055">
    <property type="entry name" value="Radical_SAM"/>
    <property type="match status" value="1"/>
</dbReference>
<evidence type="ECO:0000256" key="1">
    <source>
        <dbReference type="ARBA" id="ARBA00003234"/>
    </source>
</evidence>